<comment type="caution">
    <text evidence="2">The sequence shown here is derived from an EMBL/GenBank/DDBJ whole genome shotgun (WGS) entry which is preliminary data.</text>
</comment>
<keyword evidence="2" id="KW-0808">Transferase</keyword>
<dbReference type="PANTHER" id="PTHR34180:SF1">
    <property type="entry name" value="BETA-ALANYL-DOPAMINE_CARCININE HYDROLASE"/>
    <property type="match status" value="1"/>
</dbReference>
<dbReference type="Gene3D" id="1.10.10.2120">
    <property type="match status" value="1"/>
</dbReference>
<dbReference type="InterPro" id="IPR047801">
    <property type="entry name" value="Peptidase_C45"/>
</dbReference>
<accession>A0ABW1MU25</accession>
<dbReference type="Gene3D" id="3.60.60.10">
    <property type="entry name" value="Penicillin V Acylase, Chain A"/>
    <property type="match status" value="1"/>
</dbReference>
<name>A0ABW1MU25_9ACTN</name>
<dbReference type="GO" id="GO:0016746">
    <property type="term" value="F:acyltransferase activity"/>
    <property type="evidence" value="ECO:0007669"/>
    <property type="project" value="UniProtKB-KW"/>
</dbReference>
<feature type="domain" description="Peptidase C45 hydrolase" evidence="1">
    <location>
        <begin position="124"/>
        <end position="288"/>
    </location>
</feature>
<evidence type="ECO:0000313" key="2">
    <source>
        <dbReference type="EMBL" id="MFC6067336.1"/>
    </source>
</evidence>
<dbReference type="NCBIfam" id="NF040521">
    <property type="entry name" value="C45_proenzyme"/>
    <property type="match status" value="1"/>
</dbReference>
<dbReference type="RefSeq" id="WP_031057351.1">
    <property type="nucleotide sequence ID" value="NZ_JBHSPX010000012.1"/>
</dbReference>
<keyword evidence="2" id="KW-0012">Acyltransferase</keyword>
<keyword evidence="3" id="KW-1185">Reference proteome</keyword>
<evidence type="ECO:0000313" key="3">
    <source>
        <dbReference type="Proteomes" id="UP001596139"/>
    </source>
</evidence>
<reference evidence="3" key="1">
    <citation type="journal article" date="2019" name="Int. J. Syst. Evol. Microbiol.">
        <title>The Global Catalogue of Microorganisms (GCM) 10K type strain sequencing project: providing services to taxonomists for standard genome sequencing and annotation.</title>
        <authorList>
            <consortium name="The Broad Institute Genomics Platform"/>
            <consortium name="The Broad Institute Genome Sequencing Center for Infectious Disease"/>
            <person name="Wu L."/>
            <person name="Ma J."/>
        </authorList>
    </citation>
    <scope>NUCLEOTIDE SEQUENCE [LARGE SCALE GENOMIC DNA]</scope>
    <source>
        <strain evidence="3">CGMCC 1.15180</strain>
    </source>
</reference>
<protein>
    <submittedName>
        <fullName evidence="2">C45 family autoproteolytic acyltransferase/hydrolase</fullName>
    </submittedName>
</protein>
<gene>
    <name evidence="2" type="ORF">ACFP4F_32990</name>
</gene>
<dbReference type="InterPro" id="IPR047794">
    <property type="entry name" value="C45_proenzyme-like"/>
</dbReference>
<dbReference type="InterPro" id="IPR005079">
    <property type="entry name" value="Peptidase_C45_hydrolase"/>
</dbReference>
<dbReference type="Proteomes" id="UP001596139">
    <property type="component" value="Unassembled WGS sequence"/>
</dbReference>
<proteinExistence type="predicted"/>
<sequence>MTPGAGIPFIRASGGPFAAGRAHGEALAGPLRAFLDDSLARLNKVMPEPVSLDGLLPSIAAYQAAVAAATPELAEEVAGLAAGAGITPDEAWLLQLRREIMGYRKVPTAGDCTTYARTGAAGPVLAQTVDLNGNLDDYLGVLEVARTGSPRRSLVLSFGGLLGYLGLNSDGLAVGLNLVLGGDWHPGVPPYLAIRHLLDTARDVPQALEILRGLPLASSRTLVLCDRERVAVVEILGDELRVTEGAETAHTNHFLHPDFVPFDEINVFARNSSVRRLKAATAGLAELPPGCGAEDHFRLLSQPPICVPDRGDIRGERTVAAVVMLPSRGELHVRPGDPSLSSTQVFRL</sequence>
<dbReference type="EMBL" id="JBHSPX010000012">
    <property type="protein sequence ID" value="MFC6067336.1"/>
    <property type="molecule type" value="Genomic_DNA"/>
</dbReference>
<dbReference type="Pfam" id="PF03417">
    <property type="entry name" value="AAT"/>
    <property type="match status" value="1"/>
</dbReference>
<dbReference type="PANTHER" id="PTHR34180">
    <property type="entry name" value="PEPTIDASE C45"/>
    <property type="match status" value="1"/>
</dbReference>
<evidence type="ECO:0000259" key="1">
    <source>
        <dbReference type="Pfam" id="PF03417"/>
    </source>
</evidence>
<organism evidence="2 3">
    <name type="scientific">Streptomyces ochraceiscleroticus</name>
    <dbReference type="NCBI Taxonomy" id="47761"/>
    <lineage>
        <taxon>Bacteria</taxon>
        <taxon>Bacillati</taxon>
        <taxon>Actinomycetota</taxon>
        <taxon>Actinomycetes</taxon>
        <taxon>Kitasatosporales</taxon>
        <taxon>Streptomycetaceae</taxon>
        <taxon>Streptomyces</taxon>
    </lineage>
</organism>